<feature type="region of interest" description="Disordered" evidence="1">
    <location>
        <begin position="43"/>
        <end position="157"/>
    </location>
</feature>
<dbReference type="Proteomes" id="UP000032141">
    <property type="component" value="Chromosome C3"/>
</dbReference>
<reference evidence="2" key="2">
    <citation type="submission" date="2015-03" db="UniProtKB">
        <authorList>
            <consortium name="EnsemblPlants"/>
        </authorList>
    </citation>
    <scope>IDENTIFICATION</scope>
</reference>
<dbReference type="Gramene" id="Bo3g167120.1">
    <property type="protein sequence ID" value="Bo3g167120.1"/>
    <property type="gene ID" value="Bo3g167120"/>
</dbReference>
<evidence type="ECO:0000256" key="1">
    <source>
        <dbReference type="SAM" id="MobiDB-lite"/>
    </source>
</evidence>
<dbReference type="HOGENOM" id="CLU_738865_0_0_1"/>
<dbReference type="EnsemblPlants" id="Bo3g167120.1">
    <property type="protein sequence ID" value="Bo3g167120.1"/>
    <property type="gene ID" value="Bo3g167120"/>
</dbReference>
<proteinExistence type="predicted"/>
<evidence type="ECO:0000313" key="3">
    <source>
        <dbReference type="Proteomes" id="UP000032141"/>
    </source>
</evidence>
<organism evidence="2 3">
    <name type="scientific">Brassica oleracea var. oleracea</name>
    <dbReference type="NCBI Taxonomy" id="109376"/>
    <lineage>
        <taxon>Eukaryota</taxon>
        <taxon>Viridiplantae</taxon>
        <taxon>Streptophyta</taxon>
        <taxon>Embryophyta</taxon>
        <taxon>Tracheophyta</taxon>
        <taxon>Spermatophyta</taxon>
        <taxon>Magnoliopsida</taxon>
        <taxon>eudicotyledons</taxon>
        <taxon>Gunneridae</taxon>
        <taxon>Pentapetalae</taxon>
        <taxon>rosids</taxon>
        <taxon>malvids</taxon>
        <taxon>Brassicales</taxon>
        <taxon>Brassicaceae</taxon>
        <taxon>Brassiceae</taxon>
        <taxon>Brassica</taxon>
    </lineage>
</organism>
<feature type="compositionally biased region" description="Pro residues" evidence="1">
    <location>
        <begin position="49"/>
        <end position="64"/>
    </location>
</feature>
<dbReference type="AlphaFoldDB" id="A0A0D3BL67"/>
<feature type="compositionally biased region" description="Basic and acidic residues" evidence="1">
    <location>
        <begin position="94"/>
        <end position="107"/>
    </location>
</feature>
<protein>
    <submittedName>
        <fullName evidence="2">Uncharacterized protein</fullName>
    </submittedName>
</protein>
<feature type="compositionally biased region" description="Basic and acidic residues" evidence="1">
    <location>
        <begin position="73"/>
        <end position="84"/>
    </location>
</feature>
<keyword evidence="3" id="KW-1185">Reference proteome</keyword>
<evidence type="ECO:0000313" key="2">
    <source>
        <dbReference type="EnsemblPlants" id="Bo3g167120.1"/>
    </source>
</evidence>
<reference evidence="2 3" key="1">
    <citation type="journal article" date="2014" name="Genome Biol.">
        <title>Transcriptome and methylome profiling reveals relics of genome dominance in the mesopolyploid Brassica oleracea.</title>
        <authorList>
            <person name="Parkin I.A."/>
            <person name="Koh C."/>
            <person name="Tang H."/>
            <person name="Robinson S.J."/>
            <person name="Kagale S."/>
            <person name="Clarke W.E."/>
            <person name="Town C.D."/>
            <person name="Nixon J."/>
            <person name="Krishnakumar V."/>
            <person name="Bidwell S.L."/>
            <person name="Denoeud F."/>
            <person name="Belcram H."/>
            <person name="Links M.G."/>
            <person name="Just J."/>
            <person name="Clarke C."/>
            <person name="Bender T."/>
            <person name="Huebert T."/>
            <person name="Mason A.S."/>
            <person name="Pires J.C."/>
            <person name="Barker G."/>
            <person name="Moore J."/>
            <person name="Walley P.G."/>
            <person name="Manoli S."/>
            <person name="Batley J."/>
            <person name="Edwards D."/>
            <person name="Nelson M.N."/>
            <person name="Wang X."/>
            <person name="Paterson A.H."/>
            <person name="King G."/>
            <person name="Bancroft I."/>
            <person name="Chalhoub B."/>
            <person name="Sharpe A.G."/>
        </authorList>
    </citation>
    <scope>NUCLEOTIDE SEQUENCE</scope>
    <source>
        <strain evidence="2 3">cv. TO1000</strain>
    </source>
</reference>
<sequence>HNTTDQRESKKRVHVRKLRHDHCEDAEDQEALQGSKWLCVIFRHNCNDPPSPPLPPSPPSPPSPTSLKRKREREKEREKERESSPELVAGATVCRDHVQLATTDKRPRPSSCSSRRDEAVDTNHASIGARTKPHSPPEDSPRRARATHAPPPSAGATTIKSSSFVLRLSRFSTDVQQLREVQVRQFSRELSVSSVMISRLSRSGYVTFLPPAHFKQSFHEFCYWRLFGVCVDRFRDVLVWTTDIGHWELFISIAVYQLCLEGRFVRIFIRDGATFLRCYPWDGLTVTASSSVGLPEGKSSDCWSRWKLLVHACYILRSYGSRTAVCRIVWRSRPTLVDRLSRRLEVSINRLRACVTEHFFGETNKYVIFGRNWCY</sequence>
<name>A0A0D3BL67_BRAOL</name>
<accession>A0A0D3BL67</accession>